<organism evidence="2 3">
    <name type="scientific">Streptomyces olindensis</name>
    <dbReference type="NCBI Taxonomy" id="358823"/>
    <lineage>
        <taxon>Bacteria</taxon>
        <taxon>Bacillati</taxon>
        <taxon>Actinomycetota</taxon>
        <taxon>Actinomycetes</taxon>
        <taxon>Kitasatosporales</taxon>
        <taxon>Streptomycetaceae</taxon>
        <taxon>Streptomyces</taxon>
    </lineage>
</organism>
<dbReference type="Proteomes" id="UP001550603">
    <property type="component" value="Unassembled WGS sequence"/>
</dbReference>
<reference evidence="2 3" key="1">
    <citation type="submission" date="2024-06" db="EMBL/GenBank/DDBJ databases">
        <title>The Natural Products Discovery Center: Release of the First 8490 Sequenced Strains for Exploring Actinobacteria Biosynthetic Diversity.</title>
        <authorList>
            <person name="Kalkreuter E."/>
            <person name="Kautsar S.A."/>
            <person name="Yang D."/>
            <person name="Bader C.D."/>
            <person name="Teijaro C.N."/>
            <person name="Fluegel L."/>
            <person name="Davis C.M."/>
            <person name="Simpson J.R."/>
            <person name="Lauterbach L."/>
            <person name="Steele A.D."/>
            <person name="Gui C."/>
            <person name="Meng S."/>
            <person name="Li G."/>
            <person name="Viehrig K."/>
            <person name="Ye F."/>
            <person name="Su P."/>
            <person name="Kiefer A.F."/>
            <person name="Nichols A."/>
            <person name="Cepeda A.J."/>
            <person name="Yan W."/>
            <person name="Fan B."/>
            <person name="Jiang Y."/>
            <person name="Adhikari A."/>
            <person name="Zheng C.-J."/>
            <person name="Schuster L."/>
            <person name="Cowan T.M."/>
            <person name="Smanski M.J."/>
            <person name="Chevrette M.G."/>
            <person name="De Carvalho L.P.S."/>
            <person name="Shen B."/>
        </authorList>
    </citation>
    <scope>NUCLEOTIDE SEQUENCE [LARGE SCALE GENOMIC DNA]</scope>
    <source>
        <strain evidence="2 3">NPDC019583</strain>
    </source>
</reference>
<feature type="region of interest" description="Disordered" evidence="1">
    <location>
        <begin position="1"/>
        <end position="21"/>
    </location>
</feature>
<sequence>MRPGSRLAFLGDNRERAQPRDVCPRRGVRGVLAASASALAWLTAAAA</sequence>
<dbReference type="EMBL" id="JBEYBN010000073">
    <property type="protein sequence ID" value="MEU2271442.1"/>
    <property type="molecule type" value="Genomic_DNA"/>
</dbReference>
<comment type="caution">
    <text evidence="2">The sequence shown here is derived from an EMBL/GenBank/DDBJ whole genome shotgun (WGS) entry which is preliminary data.</text>
</comment>
<gene>
    <name evidence="2" type="ORF">ABZ568_34480</name>
</gene>
<evidence type="ECO:0000313" key="3">
    <source>
        <dbReference type="Proteomes" id="UP001550603"/>
    </source>
</evidence>
<feature type="compositionally biased region" description="Basic and acidic residues" evidence="1">
    <location>
        <begin position="12"/>
        <end position="21"/>
    </location>
</feature>
<accession>A0ABV2Y5A2</accession>
<proteinExistence type="predicted"/>
<evidence type="ECO:0000313" key="2">
    <source>
        <dbReference type="EMBL" id="MEU2271442.1"/>
    </source>
</evidence>
<name>A0ABV2Y5A2_9ACTN</name>
<protein>
    <submittedName>
        <fullName evidence="2">Uncharacterized protein</fullName>
    </submittedName>
</protein>
<evidence type="ECO:0000256" key="1">
    <source>
        <dbReference type="SAM" id="MobiDB-lite"/>
    </source>
</evidence>
<keyword evidence="3" id="KW-1185">Reference proteome</keyword>
<dbReference type="RefSeq" id="WP_359793190.1">
    <property type="nucleotide sequence ID" value="NZ_JBEYBN010000073.1"/>
</dbReference>